<feature type="repeat" description="PPR" evidence="2">
    <location>
        <begin position="233"/>
        <end position="267"/>
    </location>
</feature>
<dbReference type="NCBIfam" id="TIGR00756">
    <property type="entry name" value="PPR"/>
    <property type="match status" value="7"/>
</dbReference>
<dbReference type="GO" id="GO:0048731">
    <property type="term" value="P:system development"/>
    <property type="evidence" value="ECO:0007669"/>
    <property type="project" value="UniProtKB-ARBA"/>
</dbReference>
<gene>
    <name evidence="3" type="ORF">KP509_36G059800</name>
</gene>
<dbReference type="Proteomes" id="UP000825935">
    <property type="component" value="Chromosome 36"/>
</dbReference>
<evidence type="ECO:0008006" key="5">
    <source>
        <dbReference type="Google" id="ProtNLM"/>
    </source>
</evidence>
<dbReference type="GO" id="GO:0009451">
    <property type="term" value="P:RNA modification"/>
    <property type="evidence" value="ECO:0007669"/>
    <property type="project" value="InterPro"/>
</dbReference>
<dbReference type="OrthoDB" id="185373at2759"/>
<dbReference type="AlphaFoldDB" id="A0A8T2QCY0"/>
<dbReference type="FunFam" id="1.25.40.10:FF:000073">
    <property type="entry name" value="Pentatricopeptide repeat-containing protein chloroplastic"/>
    <property type="match status" value="1"/>
</dbReference>
<organism evidence="3 4">
    <name type="scientific">Ceratopteris richardii</name>
    <name type="common">Triangle waterfern</name>
    <dbReference type="NCBI Taxonomy" id="49495"/>
    <lineage>
        <taxon>Eukaryota</taxon>
        <taxon>Viridiplantae</taxon>
        <taxon>Streptophyta</taxon>
        <taxon>Embryophyta</taxon>
        <taxon>Tracheophyta</taxon>
        <taxon>Polypodiopsida</taxon>
        <taxon>Polypodiidae</taxon>
        <taxon>Polypodiales</taxon>
        <taxon>Pteridineae</taxon>
        <taxon>Pteridaceae</taxon>
        <taxon>Parkerioideae</taxon>
        <taxon>Ceratopteris</taxon>
    </lineage>
</organism>
<dbReference type="Gene3D" id="1.25.40.10">
    <property type="entry name" value="Tetratricopeptide repeat domain"/>
    <property type="match status" value="6"/>
</dbReference>
<proteinExistence type="predicted"/>
<dbReference type="OMA" id="VLAINMF"/>
<dbReference type="Pfam" id="PF01535">
    <property type="entry name" value="PPR"/>
    <property type="match status" value="5"/>
</dbReference>
<dbReference type="InterPro" id="IPR046960">
    <property type="entry name" value="PPR_At4g14850-like_plant"/>
</dbReference>
<name>A0A8T2QCY0_CERRI</name>
<dbReference type="Pfam" id="PF13041">
    <property type="entry name" value="PPR_2"/>
    <property type="match status" value="6"/>
</dbReference>
<feature type="repeat" description="PPR" evidence="2">
    <location>
        <begin position="641"/>
        <end position="675"/>
    </location>
</feature>
<feature type="repeat" description="PPR" evidence="2">
    <location>
        <begin position="335"/>
        <end position="369"/>
    </location>
</feature>
<keyword evidence="4" id="KW-1185">Reference proteome</keyword>
<evidence type="ECO:0000256" key="2">
    <source>
        <dbReference type="PROSITE-ProRule" id="PRU00708"/>
    </source>
</evidence>
<keyword evidence="1" id="KW-0677">Repeat</keyword>
<dbReference type="FunFam" id="1.25.40.10:FF:000344">
    <property type="entry name" value="Pentatricopeptide repeat-containing protein"/>
    <property type="match status" value="1"/>
</dbReference>
<dbReference type="EMBL" id="CM035441">
    <property type="protein sequence ID" value="KAH7281708.1"/>
    <property type="molecule type" value="Genomic_DNA"/>
</dbReference>
<accession>A0A8T2QCY0</accession>
<feature type="repeat" description="PPR" evidence="2">
    <location>
        <begin position="539"/>
        <end position="573"/>
    </location>
</feature>
<dbReference type="InterPro" id="IPR002885">
    <property type="entry name" value="PPR_rpt"/>
</dbReference>
<protein>
    <recommendedName>
        <fullName evidence="5">Pentatricopeptide repeat-containing protein</fullName>
    </recommendedName>
</protein>
<dbReference type="GO" id="GO:0003723">
    <property type="term" value="F:RNA binding"/>
    <property type="evidence" value="ECO:0007669"/>
    <property type="project" value="InterPro"/>
</dbReference>
<evidence type="ECO:0000313" key="3">
    <source>
        <dbReference type="EMBL" id="KAH7281709.1"/>
    </source>
</evidence>
<feature type="repeat" description="PPR" evidence="2">
    <location>
        <begin position="437"/>
        <end position="471"/>
    </location>
</feature>
<dbReference type="FunFam" id="1.25.40.10:FF:000285">
    <property type="entry name" value="Pentatricopeptide repeat-containing protein, chloroplastic"/>
    <property type="match status" value="2"/>
</dbReference>
<evidence type="ECO:0000256" key="1">
    <source>
        <dbReference type="ARBA" id="ARBA00022737"/>
    </source>
</evidence>
<dbReference type="EMBL" id="CM035441">
    <property type="protein sequence ID" value="KAH7281709.1"/>
    <property type="molecule type" value="Genomic_DNA"/>
</dbReference>
<dbReference type="FunFam" id="1.25.40.10:FF:000158">
    <property type="entry name" value="pentatricopeptide repeat-containing protein At2g33680"/>
    <property type="match status" value="1"/>
</dbReference>
<feature type="repeat" description="PPR" evidence="2">
    <location>
        <begin position="130"/>
        <end position="164"/>
    </location>
</feature>
<evidence type="ECO:0000313" key="4">
    <source>
        <dbReference type="Proteomes" id="UP000825935"/>
    </source>
</evidence>
<dbReference type="PANTHER" id="PTHR24015">
    <property type="entry name" value="OS07G0578800 PROTEIN-RELATED"/>
    <property type="match status" value="1"/>
</dbReference>
<dbReference type="PANTHER" id="PTHR24015:SF548">
    <property type="entry name" value="OS08G0340900 PROTEIN"/>
    <property type="match status" value="1"/>
</dbReference>
<dbReference type="InterPro" id="IPR011990">
    <property type="entry name" value="TPR-like_helical_dom_sf"/>
</dbReference>
<reference evidence="3" key="1">
    <citation type="submission" date="2021-08" db="EMBL/GenBank/DDBJ databases">
        <title>WGS assembly of Ceratopteris richardii.</title>
        <authorList>
            <person name="Marchant D.B."/>
            <person name="Chen G."/>
            <person name="Jenkins J."/>
            <person name="Shu S."/>
            <person name="Leebens-Mack J."/>
            <person name="Grimwood J."/>
            <person name="Schmutz J."/>
            <person name="Soltis P."/>
            <person name="Soltis D."/>
            <person name="Chen Z.-H."/>
        </authorList>
    </citation>
    <scope>NUCLEOTIDE SEQUENCE</scope>
    <source>
        <strain evidence="3">Whitten #5841</strain>
        <tissue evidence="3">Leaf</tissue>
    </source>
</reference>
<feature type="repeat" description="PPR" evidence="2">
    <location>
        <begin position="743"/>
        <end position="777"/>
    </location>
</feature>
<comment type="caution">
    <text evidence="3">The sequence shown here is derived from an EMBL/GenBank/DDBJ whole genome shotgun (WGS) entry which is preliminary data.</text>
</comment>
<dbReference type="PROSITE" id="PS51375">
    <property type="entry name" value="PPR"/>
    <property type="match status" value="7"/>
</dbReference>
<sequence>MNRHRLFHSWPLAVLKARDMHVQRRSTFIELLPVAEGGICNRDGDFRSVMHVLRSDENLVYCPSMEDLSFVIHQCRQKGHIADGLLLHAFMCRIGIDSHSSLGNQLVCMGVEVGYLCWAQQIFDRLVLRSDCSWDSLINAYIKHRKVDRAFILYQKMQEKDCLCPKTHTVASLVRLCGELKDYDRGLEMHVDIARLGILDQTLFVANALLDMYLSCALLDKAQEVFNNFTVKNVVMWTSLITGYVKVGLGEKAFQCYKEMQDSGYSPDTVTFICTLKACSTVGAARRGQEVHAEIERLGIFKKDVVVGNTLVDMYVKCGWLTKAREVLDEMPLRNVVSWTALITGCVDCGYNEEALQCSEEMQLEGVIPNSVTYIGCLRACGGSLDVETGTKIHGEIEQRTLFKNNLAVGCALVDMYAKCGLLSRAQDIFDKLSVRNSVLWNALITGYAECGYLNNALYLLGKMQQEGFAPDASTFISMLKACGTARDIDVGSELHAAIKKRRSLECDPFIGSSLIDMYAHCGLLSKAQEVFESLSAKDVIVWNSLMTGFLENGCDEEALICYEKMQDEEIMPDPVTFVCALKACGIMKALSKGEEIHSDIARCGNLEKDSIIGNSLVDMYAKNNSLVRAKEVFDGLLCQDTVSWNSLIAGYVQHGEGEQAIDCYEQMQMKGMFPNSGTFILGLKACSSIGAMGKGQAIHVEIERKGLLQNDILVGTAVIDMYAKHGSMLLAYEVFNCLPVRNVISWNTLLTGYTSLGECEHVIELFERMLEEGVNASWVTFVIVLNACSQMGLVKQGETYYKCMLKDYGVTPSLEHQICMIDLLGRAGYVDEAFSIVKKLPSFLDPSVWHSVLGACGRLGNSKVGNEVFRLARHIGRRDSSIYGLMSSIYVAGDISEETEMANLPKAPLDFLCFPSTFWWNDKYESFSSPLFQYTV</sequence>